<feature type="region of interest" description="Disordered" evidence="1">
    <location>
        <begin position="427"/>
        <end position="452"/>
    </location>
</feature>
<keyword evidence="2" id="KW-0472">Membrane</keyword>
<evidence type="ECO:0000256" key="1">
    <source>
        <dbReference type="SAM" id="MobiDB-lite"/>
    </source>
</evidence>
<keyword evidence="3" id="KW-0732">Signal</keyword>
<protein>
    <submittedName>
        <fullName evidence="4">Uncharacterized protein</fullName>
    </submittedName>
</protein>
<feature type="chain" id="PRO_5045981445" evidence="3">
    <location>
        <begin position="26"/>
        <end position="501"/>
    </location>
</feature>
<feature type="region of interest" description="Disordered" evidence="1">
    <location>
        <begin position="352"/>
        <end position="392"/>
    </location>
</feature>
<name>A0ABP4WHT5_9MICO</name>
<feature type="compositionally biased region" description="Low complexity" evidence="1">
    <location>
        <begin position="358"/>
        <end position="392"/>
    </location>
</feature>
<feature type="signal peptide" evidence="3">
    <location>
        <begin position="1"/>
        <end position="25"/>
    </location>
</feature>
<evidence type="ECO:0000313" key="5">
    <source>
        <dbReference type="Proteomes" id="UP001501475"/>
    </source>
</evidence>
<keyword evidence="5" id="KW-1185">Reference proteome</keyword>
<dbReference type="CDD" id="cd00688">
    <property type="entry name" value="ISOPREN_C2_like"/>
    <property type="match status" value="1"/>
</dbReference>
<keyword evidence="2" id="KW-0812">Transmembrane</keyword>
<gene>
    <name evidence="4" type="ORF">GCM10009810_10110</name>
</gene>
<proteinExistence type="predicted"/>
<dbReference type="EMBL" id="BAAAPN010000027">
    <property type="protein sequence ID" value="GAA1751901.1"/>
    <property type="molecule type" value="Genomic_DNA"/>
</dbReference>
<dbReference type="Proteomes" id="UP001501475">
    <property type="component" value="Unassembled WGS sequence"/>
</dbReference>
<dbReference type="Gene3D" id="1.50.10.20">
    <property type="match status" value="1"/>
</dbReference>
<evidence type="ECO:0000256" key="2">
    <source>
        <dbReference type="SAM" id="Phobius"/>
    </source>
</evidence>
<evidence type="ECO:0000313" key="4">
    <source>
        <dbReference type="EMBL" id="GAA1751901.1"/>
    </source>
</evidence>
<comment type="caution">
    <text evidence="4">The sequence shown here is derived from an EMBL/GenBank/DDBJ whole genome shotgun (WGS) entry which is preliminary data.</text>
</comment>
<dbReference type="InterPro" id="IPR008930">
    <property type="entry name" value="Terpenoid_cyclase/PrenylTrfase"/>
</dbReference>
<dbReference type="SUPFAM" id="SSF48239">
    <property type="entry name" value="Terpenoid cyclases/Protein prenyltransferases"/>
    <property type="match status" value="1"/>
</dbReference>
<organism evidence="4 5">
    <name type="scientific">Nostocoides vanveenii</name>
    <dbReference type="NCBI Taxonomy" id="330835"/>
    <lineage>
        <taxon>Bacteria</taxon>
        <taxon>Bacillati</taxon>
        <taxon>Actinomycetota</taxon>
        <taxon>Actinomycetes</taxon>
        <taxon>Micrococcales</taxon>
        <taxon>Intrasporangiaceae</taxon>
        <taxon>Nostocoides</taxon>
    </lineage>
</organism>
<reference evidence="5" key="1">
    <citation type="journal article" date="2019" name="Int. J. Syst. Evol. Microbiol.">
        <title>The Global Catalogue of Microorganisms (GCM) 10K type strain sequencing project: providing services to taxonomists for standard genome sequencing and annotation.</title>
        <authorList>
            <consortium name="The Broad Institute Genomics Platform"/>
            <consortium name="The Broad Institute Genome Sequencing Center for Infectious Disease"/>
            <person name="Wu L."/>
            <person name="Ma J."/>
        </authorList>
    </citation>
    <scope>NUCLEOTIDE SEQUENCE [LARGE SCALE GENOMIC DNA]</scope>
    <source>
        <strain evidence="5">JCM 15591</strain>
    </source>
</reference>
<sequence>MRPTHLFTACTAGLAVAGIVGVGAAAGAQADAGGSRSTREVGGFLARQLDAYDGVLPYPGTDQADPGLTIDAVLGMLATGVGPEQARRAVSAVAPELGTYLGPGIAPSELYAGPVAKTVLLATAMGGDPRAFAGRDLVADLAGLEGADGRYADRTAYGDTSNTYTQALGILATTQVAGAAPARPVGFLLDQQCADGGFRLYVTDDGCVSDPDPTALAVTALRDTGEHAAADRALGYLRARMGADGGIGGGTGASSPNSNTTGLSAMAFALSGEAWGDAARDAQNFLLSLQFGCDADESVRGAVAYDAAAYADVLASGRPASDQERRSSAQAALGLAGVSLVGITIDGATAPSSACGVATSTPSSTSTSSSGGSSTSAGASTSTAPTSGSVTRTVTATVTRSAAPQVISTAAATVTVTAPAPTVTRTVTATASHSTTDASSPAGPLTSAATDAPTGQATAVAAVPIGDDGGGSGGGPLVIAGALVLLGAAGASAILRRGRTH</sequence>
<dbReference type="RefSeq" id="WP_344063011.1">
    <property type="nucleotide sequence ID" value="NZ_BAAAPN010000027.1"/>
</dbReference>
<keyword evidence="2" id="KW-1133">Transmembrane helix</keyword>
<evidence type="ECO:0000256" key="3">
    <source>
        <dbReference type="SAM" id="SignalP"/>
    </source>
</evidence>
<accession>A0ABP4WHT5</accession>
<feature type="transmembrane region" description="Helical" evidence="2">
    <location>
        <begin position="477"/>
        <end position="495"/>
    </location>
</feature>
<feature type="compositionally biased region" description="Low complexity" evidence="1">
    <location>
        <begin position="427"/>
        <end position="442"/>
    </location>
</feature>